<evidence type="ECO:0000256" key="6">
    <source>
        <dbReference type="ARBA" id="ARBA00022779"/>
    </source>
</evidence>
<evidence type="ECO:0000256" key="2">
    <source>
        <dbReference type="ARBA" id="ARBA00009226"/>
    </source>
</evidence>
<dbReference type="Pfam" id="PF01052">
    <property type="entry name" value="FliMN_C"/>
    <property type="match status" value="1"/>
</dbReference>
<dbReference type="Proteomes" id="UP000032266">
    <property type="component" value="Chromosome"/>
</dbReference>
<feature type="domain" description="Flagellar motor switch protein FliN-like C-terminal" evidence="8">
    <location>
        <begin position="27"/>
        <end position="96"/>
    </location>
</feature>
<evidence type="ECO:0000313" key="9">
    <source>
        <dbReference type="EMBL" id="AJQ92707.1"/>
    </source>
</evidence>
<keyword evidence="9" id="KW-0969">Cilium</keyword>
<dbReference type="InterPro" id="IPR001172">
    <property type="entry name" value="FliN_T3SS_HrcQb"/>
</dbReference>
<dbReference type="InterPro" id="IPR036429">
    <property type="entry name" value="SpoA-like_sf"/>
</dbReference>
<protein>
    <recommendedName>
        <fullName evidence="3">Flagellar motor switch protein FliN</fullName>
    </recommendedName>
</protein>
<keyword evidence="10" id="KW-1185">Reference proteome</keyword>
<comment type="similarity">
    <text evidence="2">Belongs to the FliN/MopA/SpaO family.</text>
</comment>
<dbReference type="Gene3D" id="2.30.330.10">
    <property type="entry name" value="SpoA-like"/>
    <property type="match status" value="1"/>
</dbReference>
<dbReference type="InterPro" id="IPR051469">
    <property type="entry name" value="FliN/MopA/SpaO"/>
</dbReference>
<dbReference type="EMBL" id="CP007142">
    <property type="protein sequence ID" value="AJQ92707.1"/>
    <property type="molecule type" value="Genomic_DNA"/>
</dbReference>
<evidence type="ECO:0000256" key="1">
    <source>
        <dbReference type="ARBA" id="ARBA00004413"/>
    </source>
</evidence>
<gene>
    <name evidence="9" type="ORF">YC6258_00657</name>
</gene>
<dbReference type="GO" id="GO:0003774">
    <property type="term" value="F:cytoskeletal motor activity"/>
    <property type="evidence" value="ECO:0007669"/>
    <property type="project" value="InterPro"/>
</dbReference>
<evidence type="ECO:0000256" key="5">
    <source>
        <dbReference type="ARBA" id="ARBA00022500"/>
    </source>
</evidence>
<dbReference type="GO" id="GO:0009425">
    <property type="term" value="C:bacterial-type flagellum basal body"/>
    <property type="evidence" value="ECO:0007669"/>
    <property type="project" value="InterPro"/>
</dbReference>
<dbReference type="PANTHER" id="PTHR43484">
    <property type="match status" value="1"/>
</dbReference>
<dbReference type="HOGENOM" id="CLU_097058_4_1_6"/>
<reference evidence="9 10" key="1">
    <citation type="submission" date="2014-01" db="EMBL/GenBank/DDBJ databases">
        <title>Full genme sequencing of cellulolytic bacterium Gynuella sunshinyii YC6258T gen. nov., sp. nov.</title>
        <authorList>
            <person name="Khan H."/>
            <person name="Chung E.J."/>
            <person name="Chung Y.R."/>
        </authorList>
    </citation>
    <scope>NUCLEOTIDE SEQUENCE [LARGE SCALE GENOMIC DNA]</scope>
    <source>
        <strain evidence="9 10">YC6258</strain>
    </source>
</reference>
<evidence type="ECO:0000259" key="8">
    <source>
        <dbReference type="Pfam" id="PF01052"/>
    </source>
</evidence>
<keyword evidence="4" id="KW-1003">Cell membrane</keyword>
<organism evidence="9 10">
    <name type="scientific">Gynuella sunshinyii YC6258</name>
    <dbReference type="NCBI Taxonomy" id="1445510"/>
    <lineage>
        <taxon>Bacteria</taxon>
        <taxon>Pseudomonadati</taxon>
        <taxon>Pseudomonadota</taxon>
        <taxon>Gammaproteobacteria</taxon>
        <taxon>Oceanospirillales</taxon>
        <taxon>Saccharospirillaceae</taxon>
        <taxon>Gynuella</taxon>
    </lineage>
</organism>
<dbReference type="InterPro" id="IPR001543">
    <property type="entry name" value="FliN-like_C"/>
</dbReference>
<dbReference type="OrthoDB" id="5956226at2"/>
<name>A0A0C5VDW9_9GAMM</name>
<evidence type="ECO:0000313" key="10">
    <source>
        <dbReference type="Proteomes" id="UP000032266"/>
    </source>
</evidence>
<evidence type="ECO:0000256" key="7">
    <source>
        <dbReference type="ARBA" id="ARBA00023136"/>
    </source>
</evidence>
<dbReference type="RefSeq" id="WP_052830019.1">
    <property type="nucleotide sequence ID" value="NZ_CP007142.1"/>
</dbReference>
<sequence length="97" mass="10691">MNDVELQEVEPSKGTGHPILDKNMDYLKDIEVELQVRVGKARLSVEELFSMAEDSVIPLLESVDDPVELLLKDKVVARGILTVVGNQFGVKVTEIAS</sequence>
<keyword evidence="9" id="KW-0966">Cell projection</keyword>
<dbReference type="GO" id="GO:0005886">
    <property type="term" value="C:plasma membrane"/>
    <property type="evidence" value="ECO:0007669"/>
    <property type="project" value="UniProtKB-SubCell"/>
</dbReference>
<keyword evidence="7" id="KW-0472">Membrane</keyword>
<dbReference type="GO" id="GO:0006935">
    <property type="term" value="P:chemotaxis"/>
    <property type="evidence" value="ECO:0007669"/>
    <property type="project" value="UniProtKB-KW"/>
</dbReference>
<dbReference type="PRINTS" id="PR00956">
    <property type="entry name" value="FLGMOTORFLIN"/>
</dbReference>
<dbReference type="PANTHER" id="PTHR43484:SF1">
    <property type="entry name" value="FLAGELLAR MOTOR SWITCH PROTEIN FLIN"/>
    <property type="match status" value="1"/>
</dbReference>
<dbReference type="KEGG" id="gsn:YC6258_00657"/>
<dbReference type="SUPFAM" id="SSF101801">
    <property type="entry name" value="Surface presentation of antigens (SPOA)"/>
    <property type="match status" value="1"/>
</dbReference>
<comment type="subcellular location">
    <subcellularLocation>
        <location evidence="1">Cell membrane</location>
        <topology evidence="1">Peripheral membrane protein</topology>
        <orientation evidence="1">Cytoplasmic side</orientation>
    </subcellularLocation>
</comment>
<evidence type="ECO:0000256" key="3">
    <source>
        <dbReference type="ARBA" id="ARBA00021897"/>
    </source>
</evidence>
<dbReference type="GO" id="GO:0071973">
    <property type="term" value="P:bacterial-type flagellum-dependent cell motility"/>
    <property type="evidence" value="ECO:0007669"/>
    <property type="project" value="InterPro"/>
</dbReference>
<accession>A0A0C5VDW9</accession>
<keyword evidence="6" id="KW-0283">Flagellar rotation</keyword>
<proteinExistence type="inferred from homology"/>
<dbReference type="AlphaFoldDB" id="A0A0C5VDW9"/>
<keyword evidence="5" id="KW-0145">Chemotaxis</keyword>
<keyword evidence="9" id="KW-0282">Flagellum</keyword>
<dbReference type="STRING" id="1445510.YC6258_00657"/>
<evidence type="ECO:0000256" key="4">
    <source>
        <dbReference type="ARBA" id="ARBA00022475"/>
    </source>
</evidence>